<dbReference type="AlphaFoldDB" id="X1IP94"/>
<protein>
    <submittedName>
        <fullName evidence="1">Uncharacterized protein</fullName>
    </submittedName>
</protein>
<organism evidence="1">
    <name type="scientific">marine sediment metagenome</name>
    <dbReference type="NCBI Taxonomy" id="412755"/>
    <lineage>
        <taxon>unclassified sequences</taxon>
        <taxon>metagenomes</taxon>
        <taxon>ecological metagenomes</taxon>
    </lineage>
</organism>
<reference evidence="1" key="1">
    <citation type="journal article" date="2014" name="Front. Microbiol.">
        <title>High frequency of phylogenetically diverse reductive dehalogenase-homologous genes in deep subseafloor sedimentary metagenomes.</title>
        <authorList>
            <person name="Kawai M."/>
            <person name="Futagami T."/>
            <person name="Toyoda A."/>
            <person name="Takaki Y."/>
            <person name="Nishi S."/>
            <person name="Hori S."/>
            <person name="Arai W."/>
            <person name="Tsubouchi T."/>
            <person name="Morono Y."/>
            <person name="Uchiyama I."/>
            <person name="Ito T."/>
            <person name="Fujiyama A."/>
            <person name="Inagaki F."/>
            <person name="Takami H."/>
        </authorList>
    </citation>
    <scope>NUCLEOTIDE SEQUENCE</scope>
    <source>
        <strain evidence="1">Expedition CK06-06</strain>
    </source>
</reference>
<comment type="caution">
    <text evidence="1">The sequence shown here is derived from an EMBL/GenBank/DDBJ whole genome shotgun (WGS) entry which is preliminary data.</text>
</comment>
<proteinExistence type="predicted"/>
<feature type="non-terminal residue" evidence="1">
    <location>
        <position position="1"/>
    </location>
</feature>
<dbReference type="EMBL" id="BARU01021329">
    <property type="protein sequence ID" value="GAH59373.1"/>
    <property type="molecule type" value="Genomic_DNA"/>
</dbReference>
<accession>X1IP94</accession>
<gene>
    <name evidence="1" type="ORF">S03H2_34919</name>
</gene>
<evidence type="ECO:0000313" key="1">
    <source>
        <dbReference type="EMBL" id="GAH59373.1"/>
    </source>
</evidence>
<name>X1IP94_9ZZZZ</name>
<sequence length="115" mass="13999">LRIYTIFFAESNIVFDLLNKAYYIYFREYKFFIETIVKILEDRLNEIQKFGFNEGQLRLIILILSILQIRGKPRNCLETLMKDWKFPEYKLDPANSARYYFLAWLYHLPSQIIQS</sequence>